<dbReference type="EMBL" id="BJNT01000015">
    <property type="protein sequence ID" value="GEC86617.1"/>
    <property type="molecule type" value="Genomic_DNA"/>
</dbReference>
<dbReference type="OMA" id="MARDTER"/>
<keyword evidence="1" id="KW-0472">Membrane</keyword>
<dbReference type="AlphaFoldDB" id="A0A0X2NJ94"/>
<evidence type="ECO:0000313" key="3">
    <source>
        <dbReference type="EMBL" id="GEC86617.1"/>
    </source>
</evidence>
<accession>A0A0X2NJ94</accession>
<dbReference type="Proteomes" id="UP000182498">
    <property type="component" value="Unassembled WGS sequence"/>
</dbReference>
<dbReference type="EMBL" id="DMDD01000180">
    <property type="protein sequence ID" value="HAF72750.1"/>
    <property type="molecule type" value="Genomic_DNA"/>
</dbReference>
<keyword evidence="1" id="KW-1133">Transmembrane helix</keyword>
<dbReference type="InterPro" id="IPR022062">
    <property type="entry name" value="DUF3618"/>
</dbReference>
<protein>
    <submittedName>
        <fullName evidence="4">DUF3618 domain-containing protein</fullName>
    </submittedName>
    <submittedName>
        <fullName evidence="3">Membrane protein</fullName>
    </submittedName>
</protein>
<dbReference type="Proteomes" id="UP000260925">
    <property type="component" value="Unassembled WGS sequence"/>
</dbReference>
<gene>
    <name evidence="3" type="ORF">CVA01_19310</name>
    <name evidence="2" type="ORF">CVAR292_00889</name>
    <name evidence="4" type="ORF">DCL06_07715</name>
</gene>
<name>A0A0X2NJ94_9CORY</name>
<proteinExistence type="predicted"/>
<evidence type="ECO:0000313" key="2">
    <source>
        <dbReference type="EMBL" id="CUU65562.1"/>
    </source>
</evidence>
<dbReference type="Pfam" id="PF12277">
    <property type="entry name" value="DUF3618"/>
    <property type="match status" value="1"/>
</dbReference>
<reference evidence="4 6" key="3">
    <citation type="journal article" date="2018" name="Nat. Biotechnol.">
        <title>A standardized bacterial taxonomy based on genome phylogeny substantially revises the tree of life.</title>
        <authorList>
            <person name="Parks D.H."/>
            <person name="Chuvochina M."/>
            <person name="Waite D.W."/>
            <person name="Rinke C."/>
            <person name="Skarshewski A."/>
            <person name="Chaumeil P.A."/>
            <person name="Hugenholtz P."/>
        </authorList>
    </citation>
    <scope>NUCLEOTIDE SEQUENCE [LARGE SCALE GENOMIC DNA]</scope>
    <source>
        <strain evidence="4">UBA9851</strain>
    </source>
</reference>
<dbReference type="EMBL" id="FAUH01000005">
    <property type="protein sequence ID" value="CUU65562.1"/>
    <property type="molecule type" value="Genomic_DNA"/>
</dbReference>
<organism evidence="2 5">
    <name type="scientific">Corynebacterium variabile</name>
    <dbReference type="NCBI Taxonomy" id="1727"/>
    <lineage>
        <taxon>Bacteria</taxon>
        <taxon>Bacillati</taxon>
        <taxon>Actinomycetota</taxon>
        <taxon>Actinomycetes</taxon>
        <taxon>Mycobacteriales</taxon>
        <taxon>Corynebacteriaceae</taxon>
        <taxon>Corynebacterium</taxon>
    </lineage>
</organism>
<reference evidence="5" key="1">
    <citation type="submission" date="2015-11" db="EMBL/GenBank/DDBJ databases">
        <authorList>
            <person name="Dugat-Bony E."/>
        </authorList>
    </citation>
    <scope>NUCLEOTIDE SEQUENCE [LARGE SCALE GENOMIC DNA]</scope>
    <source>
        <strain evidence="5">Mu292</strain>
    </source>
</reference>
<keyword evidence="5" id="KW-1185">Reference proteome</keyword>
<evidence type="ECO:0000313" key="7">
    <source>
        <dbReference type="Proteomes" id="UP000319986"/>
    </source>
</evidence>
<dbReference type="OrthoDB" id="5196933at2"/>
<evidence type="ECO:0000256" key="1">
    <source>
        <dbReference type="SAM" id="Phobius"/>
    </source>
</evidence>
<dbReference type="Proteomes" id="UP000319986">
    <property type="component" value="Unassembled WGS sequence"/>
</dbReference>
<reference evidence="3 7" key="4">
    <citation type="submission" date="2019-06" db="EMBL/GenBank/DDBJ databases">
        <title>Whole genome shotgun sequence of Corynebacterium variabile NBRC 15286.</title>
        <authorList>
            <person name="Hosoyama A."/>
            <person name="Uohara A."/>
            <person name="Ohji S."/>
            <person name="Ichikawa N."/>
        </authorList>
    </citation>
    <scope>NUCLEOTIDE SEQUENCE [LARGE SCALE GENOMIC DNA]</scope>
    <source>
        <strain evidence="3 7">NBRC 15286</strain>
    </source>
</reference>
<evidence type="ECO:0000313" key="5">
    <source>
        <dbReference type="Proteomes" id="UP000182498"/>
    </source>
</evidence>
<dbReference type="GeneID" id="82888066"/>
<sequence>MARSTDAIQRDIERTRDQLSDTLEQLSTRVAPSALADEAKGKVQSALSDPKVQLILGGVAAGVVLLVALSVNGKRKEKKQIKEIQRLLANAR</sequence>
<evidence type="ECO:0000313" key="4">
    <source>
        <dbReference type="EMBL" id="HAF72750.1"/>
    </source>
</evidence>
<evidence type="ECO:0000313" key="6">
    <source>
        <dbReference type="Proteomes" id="UP000260925"/>
    </source>
</evidence>
<feature type="transmembrane region" description="Helical" evidence="1">
    <location>
        <begin position="52"/>
        <end position="72"/>
    </location>
</feature>
<keyword evidence="1" id="KW-0812">Transmembrane</keyword>
<dbReference type="RefSeq" id="WP_014009284.1">
    <property type="nucleotide sequence ID" value="NZ_BJNT01000015.1"/>
</dbReference>
<reference evidence="2" key="2">
    <citation type="submission" date="2015-11" db="EMBL/GenBank/DDBJ databases">
        <authorList>
            <person name="Zhang Y."/>
            <person name="Guo Z."/>
        </authorList>
    </citation>
    <scope>NUCLEOTIDE SEQUENCE [LARGE SCALE GENOMIC DNA]</scope>
    <source>
        <strain evidence="2">Mu292</strain>
    </source>
</reference>